<name>A0A1H2XSW0_THIRO</name>
<organism evidence="1 2">
    <name type="scientific">Thiocapsa roseopersicina</name>
    <dbReference type="NCBI Taxonomy" id="1058"/>
    <lineage>
        <taxon>Bacteria</taxon>
        <taxon>Pseudomonadati</taxon>
        <taxon>Pseudomonadota</taxon>
        <taxon>Gammaproteobacteria</taxon>
        <taxon>Chromatiales</taxon>
        <taxon>Chromatiaceae</taxon>
        <taxon>Thiocapsa</taxon>
    </lineage>
</organism>
<dbReference type="AlphaFoldDB" id="A0A1H2XSW0"/>
<reference evidence="2" key="1">
    <citation type="submission" date="2016-10" db="EMBL/GenBank/DDBJ databases">
        <authorList>
            <person name="Varghese N."/>
            <person name="Submissions S."/>
        </authorList>
    </citation>
    <scope>NUCLEOTIDE SEQUENCE [LARGE SCALE GENOMIC DNA]</scope>
    <source>
        <strain evidence="2">DSM 217</strain>
    </source>
</reference>
<accession>A0A1H2XSW0</accession>
<dbReference type="InterPro" id="IPR035093">
    <property type="entry name" value="RelE/ParE_toxin_dom_sf"/>
</dbReference>
<keyword evidence="2" id="KW-1185">Reference proteome</keyword>
<dbReference type="EMBL" id="FNNZ01000011">
    <property type="protein sequence ID" value="SDW95963.1"/>
    <property type="molecule type" value="Genomic_DNA"/>
</dbReference>
<proteinExistence type="predicted"/>
<evidence type="ECO:0008006" key="3">
    <source>
        <dbReference type="Google" id="ProtNLM"/>
    </source>
</evidence>
<dbReference type="Proteomes" id="UP000198816">
    <property type="component" value="Unassembled WGS sequence"/>
</dbReference>
<sequence length="42" mass="4883">MKGYDACYKARFGAYRVGMTFDGEILVLAIVADRKEIYRFFP</sequence>
<dbReference type="STRING" id="1058.SAMN05421783_111103"/>
<evidence type="ECO:0000313" key="2">
    <source>
        <dbReference type="Proteomes" id="UP000198816"/>
    </source>
</evidence>
<dbReference type="Gene3D" id="3.30.2310.20">
    <property type="entry name" value="RelE-like"/>
    <property type="match status" value="1"/>
</dbReference>
<gene>
    <name evidence="1" type="ORF">SAMN05421783_111103</name>
</gene>
<evidence type="ECO:0000313" key="1">
    <source>
        <dbReference type="EMBL" id="SDW95963.1"/>
    </source>
</evidence>
<protein>
    <recommendedName>
        <fullName evidence="3">mRNA interferase RelE/StbE</fullName>
    </recommendedName>
</protein>